<feature type="region of interest" description="Disordered" evidence="1">
    <location>
        <begin position="411"/>
        <end position="493"/>
    </location>
</feature>
<protein>
    <submittedName>
        <fullName evidence="4">Uncharacterized protein</fullName>
    </submittedName>
</protein>
<organism evidence="4 5">
    <name type="scientific">Hermanssonia centrifuga</name>
    <dbReference type="NCBI Taxonomy" id="98765"/>
    <lineage>
        <taxon>Eukaryota</taxon>
        <taxon>Fungi</taxon>
        <taxon>Dikarya</taxon>
        <taxon>Basidiomycota</taxon>
        <taxon>Agaricomycotina</taxon>
        <taxon>Agaricomycetes</taxon>
        <taxon>Polyporales</taxon>
        <taxon>Meruliaceae</taxon>
        <taxon>Hermanssonia</taxon>
    </lineage>
</organism>
<dbReference type="AlphaFoldDB" id="A0A2R6RQ10"/>
<dbReference type="SUPFAM" id="SSF82153">
    <property type="entry name" value="FAS1 domain"/>
    <property type="match status" value="2"/>
</dbReference>
<dbReference type="InterPro" id="IPR036378">
    <property type="entry name" value="FAS1_dom_sf"/>
</dbReference>
<dbReference type="STRING" id="98765.A0A2R6RQ10"/>
<proteinExistence type="predicted"/>
<evidence type="ECO:0000313" key="4">
    <source>
        <dbReference type="EMBL" id="PSS32106.1"/>
    </source>
</evidence>
<evidence type="ECO:0000256" key="1">
    <source>
        <dbReference type="SAM" id="MobiDB-lite"/>
    </source>
</evidence>
<evidence type="ECO:0000313" key="5">
    <source>
        <dbReference type="Proteomes" id="UP000186601"/>
    </source>
</evidence>
<accession>A0A2R6RQ10</accession>
<feature type="compositionally biased region" description="Pro residues" evidence="1">
    <location>
        <begin position="469"/>
        <end position="486"/>
    </location>
</feature>
<feature type="region of interest" description="Disordered" evidence="1">
    <location>
        <begin position="355"/>
        <end position="383"/>
    </location>
</feature>
<dbReference type="EMBL" id="MLYV02000502">
    <property type="protein sequence ID" value="PSR88829.1"/>
    <property type="molecule type" value="Genomic_DNA"/>
</dbReference>
<feature type="compositionally biased region" description="Pro residues" evidence="1">
    <location>
        <begin position="411"/>
        <end position="422"/>
    </location>
</feature>
<evidence type="ECO:0000313" key="3">
    <source>
        <dbReference type="EMBL" id="PSR88829.1"/>
    </source>
</evidence>
<reference evidence="4 5" key="1">
    <citation type="submission" date="2018-02" db="EMBL/GenBank/DDBJ databases">
        <title>Genome sequence of the basidiomycete white-rot fungus Phlebia centrifuga.</title>
        <authorList>
            <person name="Granchi Z."/>
            <person name="Peng M."/>
            <person name="de Vries R.P."/>
            <person name="Hilden K."/>
            <person name="Makela M.R."/>
            <person name="Grigoriev I."/>
            <person name="Riley R."/>
        </authorList>
    </citation>
    <scope>NUCLEOTIDE SEQUENCE [LARGE SCALE GENOMIC DNA]</scope>
    <source>
        <strain evidence="4 5">FBCC195</strain>
    </source>
</reference>
<evidence type="ECO:0000256" key="2">
    <source>
        <dbReference type="SAM" id="SignalP"/>
    </source>
</evidence>
<dbReference type="Gene3D" id="2.30.180.10">
    <property type="entry name" value="FAS1 domain"/>
    <property type="match status" value="1"/>
</dbReference>
<name>A0A2R6RQ10_9APHY</name>
<comment type="caution">
    <text evidence="4">The sequence shown here is derived from an EMBL/GenBank/DDBJ whole genome shotgun (WGS) entry which is preliminary data.</text>
</comment>
<dbReference type="Proteomes" id="UP000186601">
    <property type="component" value="Unassembled WGS sequence"/>
</dbReference>
<feature type="region of interest" description="Disordered" evidence="1">
    <location>
        <begin position="53"/>
        <end position="79"/>
    </location>
</feature>
<dbReference type="OrthoDB" id="7700931at2759"/>
<dbReference type="EMBL" id="MLYV02000198">
    <property type="protein sequence ID" value="PSS32106.1"/>
    <property type="molecule type" value="Genomic_DNA"/>
</dbReference>
<gene>
    <name evidence="4" type="ORF">PHLCEN_2v2147</name>
    <name evidence="3" type="ORF">PHLCEN_2v4978</name>
</gene>
<feature type="compositionally biased region" description="Pro residues" evidence="1">
    <location>
        <begin position="434"/>
        <end position="457"/>
    </location>
</feature>
<feature type="signal peptide" evidence="2">
    <location>
        <begin position="1"/>
        <end position="18"/>
    </location>
</feature>
<sequence length="608" mass="69414">MLKGSLVAILCGALAVAGLGPRNEYRPYEVENEYPTAERHQWAAHINSPQWLDDHPKRPPLPPHPHVPWHHPPKDPKADTKTVYQALSEDSSITFFAVPDRALHPPKRPRKRRHSKGFNFQDEDMDPFHNSVVAELASTTDEIELFSILEGFIVYQLLDDDDYDNEKKRKIIKKILTAVLSYHILLEKLPAAELAKNATYPTSLKLDDGSLDSEPLRLRVSSKVKLFHPTVNVNLYATITHPDVEAENDWTHDASDNLSPPSYEQEIDSYRYLQAISDEYETQFKTELRGERSFDFQMPNAPVEPITKCREERSMEWCTRMDRLHPQLNHEICNHRDDGLGRGWVCNNRDRGFDRSRIPGCNPLPRPEQEGHGPPMRPPQFTPEFWEQIPLPLPCGPVNLPHPAPFPPPPFCGQCQTPPPRSPFHAQFSSPPQAQSPPPPPWDLPSPPVHFPQPPKFPESGRDRTDPHSPQPPPHQPPPGSPPGPEKPVHHFPKPVYSVDVTLPTLLKDHSLKIHVAQFHSILPHGGYVTKVSVNGQWVILPDVVSRNGAIHVVTKLIRPFRRHGKEGEKGIEDEFKFMSATDYDDYEGEETEWEDWEEWLPQWANEE</sequence>
<dbReference type="PRINTS" id="PR01217">
    <property type="entry name" value="PRICHEXTENSN"/>
</dbReference>
<feature type="chain" id="PRO_5036321523" evidence="2">
    <location>
        <begin position="19"/>
        <end position="608"/>
    </location>
</feature>
<keyword evidence="2" id="KW-0732">Signal</keyword>
<keyword evidence="5" id="KW-1185">Reference proteome</keyword>